<evidence type="ECO:0000313" key="3">
    <source>
        <dbReference type="Proteomes" id="UP000186955"/>
    </source>
</evidence>
<feature type="transmembrane region" description="Helical" evidence="1">
    <location>
        <begin position="6"/>
        <end position="24"/>
    </location>
</feature>
<evidence type="ECO:0000313" key="2">
    <source>
        <dbReference type="EMBL" id="OKO93966.1"/>
    </source>
</evidence>
<keyword evidence="1" id="KW-0472">Membrane</keyword>
<keyword evidence="3" id="KW-1185">Reference proteome</keyword>
<dbReference type="Proteomes" id="UP000186955">
    <property type="component" value="Unassembled WGS sequence"/>
</dbReference>
<keyword evidence="1" id="KW-0812">Transmembrane</keyword>
<organism evidence="2 3">
    <name type="scientific">Penicillium subrubescens</name>
    <dbReference type="NCBI Taxonomy" id="1316194"/>
    <lineage>
        <taxon>Eukaryota</taxon>
        <taxon>Fungi</taxon>
        <taxon>Dikarya</taxon>
        <taxon>Ascomycota</taxon>
        <taxon>Pezizomycotina</taxon>
        <taxon>Eurotiomycetes</taxon>
        <taxon>Eurotiomycetidae</taxon>
        <taxon>Eurotiales</taxon>
        <taxon>Aspergillaceae</taxon>
        <taxon>Penicillium</taxon>
    </lineage>
</organism>
<evidence type="ECO:0000256" key="1">
    <source>
        <dbReference type="SAM" id="Phobius"/>
    </source>
</evidence>
<sequence>MGWIYTMITLGALSLAFTFIRIFVFKLPETPRFLSQGRDQDAVDAVNYVARQNGKPEPLTIAMLREVDARLGSASAEDGRNTRLSRKEVIS</sequence>
<protein>
    <submittedName>
        <fullName evidence="2">Uncharacterized protein</fullName>
    </submittedName>
</protein>
<comment type="caution">
    <text evidence="2">The sequence shown here is derived from an EMBL/GenBank/DDBJ whole genome shotgun (WGS) entry which is preliminary data.</text>
</comment>
<dbReference type="EMBL" id="MNBE01000723">
    <property type="protein sequence ID" value="OKO93966.1"/>
    <property type="molecule type" value="Genomic_DNA"/>
</dbReference>
<accession>A0A1Q5T1B4</accession>
<reference evidence="2 3" key="1">
    <citation type="submission" date="2016-10" db="EMBL/GenBank/DDBJ databases">
        <title>Genome sequence of the ascomycete fungus Penicillium subrubescens.</title>
        <authorList>
            <person name="De Vries R.P."/>
            <person name="Peng M."/>
            <person name="Dilokpimol A."/>
            <person name="Hilden K."/>
            <person name="Makela M.R."/>
            <person name="Grigoriev I."/>
            <person name="Riley R."/>
            <person name="Granchi Z."/>
        </authorList>
    </citation>
    <scope>NUCLEOTIDE SEQUENCE [LARGE SCALE GENOMIC DNA]</scope>
    <source>
        <strain evidence="2 3">CBS 132785</strain>
    </source>
</reference>
<dbReference type="Gene3D" id="1.20.1250.20">
    <property type="entry name" value="MFS general substrate transporter like domains"/>
    <property type="match status" value="1"/>
</dbReference>
<dbReference type="InterPro" id="IPR036259">
    <property type="entry name" value="MFS_trans_sf"/>
</dbReference>
<dbReference type="AlphaFoldDB" id="A0A1Q5T1B4"/>
<proteinExistence type="predicted"/>
<dbReference type="STRING" id="1316194.A0A1Q5T1B4"/>
<gene>
    <name evidence="2" type="ORF">PENSUB_12245</name>
</gene>
<keyword evidence="1" id="KW-1133">Transmembrane helix</keyword>
<name>A0A1Q5T1B4_9EURO</name>